<dbReference type="InterPro" id="IPR023753">
    <property type="entry name" value="FAD/NAD-binding_dom"/>
</dbReference>
<dbReference type="Gene3D" id="3.50.50.60">
    <property type="entry name" value="FAD/NAD(P)-binding domain"/>
    <property type="match status" value="3"/>
</dbReference>
<dbReference type="SUPFAM" id="SSF54373">
    <property type="entry name" value="FAD-linked reductases, C-terminal domain"/>
    <property type="match status" value="1"/>
</dbReference>
<protein>
    <submittedName>
        <fullName evidence="4">L-2-hydroxyglutarate oxidase LhgO</fullName>
    </submittedName>
</protein>
<feature type="domain" description="FAD dependent oxidoreductase" evidence="1">
    <location>
        <begin position="19"/>
        <end position="374"/>
    </location>
</feature>
<comment type="caution">
    <text evidence="4">The sequence shown here is derived from an EMBL/GenBank/DDBJ whole genome shotgun (WGS) entry which is preliminary data.</text>
</comment>
<dbReference type="SUPFAM" id="SSF51905">
    <property type="entry name" value="FAD/NAD(P)-binding domain"/>
    <property type="match status" value="2"/>
</dbReference>
<dbReference type="PANTHER" id="PTHR42720">
    <property type="entry name" value="GLYCEROL-3-PHOSPHATE DEHYDROGENASE"/>
    <property type="match status" value="1"/>
</dbReference>
<dbReference type="EMBL" id="JACHJL010000005">
    <property type="protein sequence ID" value="MBB5935510.1"/>
    <property type="molecule type" value="Genomic_DNA"/>
</dbReference>
<dbReference type="Pfam" id="PF01266">
    <property type="entry name" value="DAO"/>
    <property type="match status" value="1"/>
</dbReference>
<accession>A0A7W9Q8D6</accession>
<feature type="domain" description="BFD-like [2Fe-2S]-binding" evidence="2">
    <location>
        <begin position="419"/>
        <end position="470"/>
    </location>
</feature>
<proteinExistence type="predicted"/>
<feature type="domain" description="FAD/NAD(P)-binding" evidence="3">
    <location>
        <begin position="518"/>
        <end position="809"/>
    </location>
</feature>
<evidence type="ECO:0000259" key="2">
    <source>
        <dbReference type="Pfam" id="PF04324"/>
    </source>
</evidence>
<dbReference type="Proteomes" id="UP000588098">
    <property type="component" value="Unassembled WGS sequence"/>
</dbReference>
<dbReference type="InterPro" id="IPR006076">
    <property type="entry name" value="FAD-dep_OxRdtase"/>
</dbReference>
<dbReference type="InterPro" id="IPR007419">
    <property type="entry name" value="BFD-like_2Fe2S-bd_dom"/>
</dbReference>
<dbReference type="GO" id="GO:0016491">
    <property type="term" value="F:oxidoreductase activity"/>
    <property type="evidence" value="ECO:0007669"/>
    <property type="project" value="InterPro"/>
</dbReference>
<dbReference type="Gene3D" id="3.30.9.10">
    <property type="entry name" value="D-Amino Acid Oxidase, subunit A, domain 2"/>
    <property type="match status" value="1"/>
</dbReference>
<name>A0A7W9Q8D6_9ACTN</name>
<dbReference type="Pfam" id="PF07992">
    <property type="entry name" value="Pyr_redox_2"/>
    <property type="match status" value="1"/>
</dbReference>
<dbReference type="PRINTS" id="PR00469">
    <property type="entry name" value="PNDRDTASEII"/>
</dbReference>
<evidence type="ECO:0000259" key="3">
    <source>
        <dbReference type="Pfam" id="PF07992"/>
    </source>
</evidence>
<dbReference type="CDD" id="cd19946">
    <property type="entry name" value="GlpA-like_Fer2_BFD-like"/>
    <property type="match status" value="1"/>
</dbReference>
<gene>
    <name evidence="4" type="ORF">FHS42_002572</name>
</gene>
<evidence type="ECO:0000259" key="1">
    <source>
        <dbReference type="Pfam" id="PF01266"/>
    </source>
</evidence>
<evidence type="ECO:0000313" key="4">
    <source>
        <dbReference type="EMBL" id="MBB5935510.1"/>
    </source>
</evidence>
<dbReference type="AlphaFoldDB" id="A0A7W9Q8D6"/>
<organism evidence="4 5">
    <name type="scientific">Streptomyces zagrosensis</name>
    <dbReference type="NCBI Taxonomy" id="1042984"/>
    <lineage>
        <taxon>Bacteria</taxon>
        <taxon>Bacillati</taxon>
        <taxon>Actinomycetota</taxon>
        <taxon>Actinomycetes</taxon>
        <taxon>Kitasatosporales</taxon>
        <taxon>Streptomycetaceae</taxon>
        <taxon>Streptomyces</taxon>
    </lineage>
</organism>
<evidence type="ECO:0000313" key="5">
    <source>
        <dbReference type="Proteomes" id="UP000588098"/>
    </source>
</evidence>
<dbReference type="InterPro" id="IPR041854">
    <property type="entry name" value="BFD-like_2Fe2S-bd_dom_sf"/>
</dbReference>
<dbReference type="InterPro" id="IPR052745">
    <property type="entry name" value="G3P_Oxidase/Oxidoreductase"/>
</dbReference>
<dbReference type="InterPro" id="IPR036188">
    <property type="entry name" value="FAD/NAD-bd_sf"/>
</dbReference>
<dbReference type="PRINTS" id="PR00368">
    <property type="entry name" value="FADPNR"/>
</dbReference>
<dbReference type="Gene3D" id="1.10.10.1100">
    <property type="entry name" value="BFD-like [2Fe-2S]-binding domain"/>
    <property type="match status" value="1"/>
</dbReference>
<reference evidence="4 5" key="1">
    <citation type="submission" date="2020-08" db="EMBL/GenBank/DDBJ databases">
        <title>Genomic Encyclopedia of Type Strains, Phase III (KMG-III): the genomes of soil and plant-associated and newly described type strains.</title>
        <authorList>
            <person name="Whitman W."/>
        </authorList>
    </citation>
    <scope>NUCLEOTIDE SEQUENCE [LARGE SCALE GENOMIC DNA]</scope>
    <source>
        <strain evidence="4 5">CECT 8305</strain>
    </source>
</reference>
<dbReference type="Pfam" id="PF04324">
    <property type="entry name" value="Fer2_BFD"/>
    <property type="match status" value="1"/>
</dbReference>
<keyword evidence="5" id="KW-1185">Reference proteome</keyword>
<dbReference type="PANTHER" id="PTHR42720:SF1">
    <property type="entry name" value="GLYCEROL 3-PHOSPHATE OXIDASE"/>
    <property type="match status" value="1"/>
</dbReference>
<sequence>MTVTTTGDLPRTAFETGYDVAVIGAGVVGCAIARELARYPLRVALVEAADDVGKGTSKANTAILHTGFDATPGTLEARLVREGYGLLSGYATASGIPVERVGALLVAWDAEQLAALPALAAKAERNGYRATRLIDADALRRREPHLGPGALGALEVPDESIICPWSTVVAYATQAVRAGVELHLSCRVREISGAGGPAGDGERHEIATSRGPLRARYLVNAAGLRSDEVNRMLGHREFTVTPRRGQLMVFDKLARDLVRHILLPVPTALGKGVLVAPTVFGNVLLGPTAEDLPDKTATESTADGLAFLRTHAARIMPELLDEEVTAVYAGLRAATEHDDFLIHAHPRQRYVAVGGIRSTGLTGSLAIAAYVAQLLADCGLGLGAPRELPPVRMPQLGEGFPRPYQRPELIAADPEYGTLVCHCERVSRGEVRDALASTVPPTALDGLRRRTRALSGRCQGTRCGAAVRALCEGPVGDTHVAPAAPAAPVAPAGPAAAAVVSASAADQSGAGTLARSVDVLVVGAGPAGLSTAVALAAGGVGRVEVVEREPHAGGALRCAPPAWPGLREMRRTPAGPVAARRLADAAVSAGATVRTWVGVTDWVGPLTVQVTGPQGRELITARVIVLATGARERPRAARGVPGARGAGVFTGEGALRALHWHGQRVGTAAVVVGEADDPGYRVAGALRRAGTDIVALTGAMPMSAAHWPHRALVRLGWGVPLLGCATVSELIGRHGQITGVRLRRTDGARAELRCDAVVFCGAWVPENELARAAGLALAADRGPRIDAEGRTSRPGIFAVGALVRPAAPARAAVLAGHVAARAVRDYLAGAPWPLADQSVTIGEHGG</sequence>